<keyword evidence="2" id="KW-1185">Reference proteome</keyword>
<evidence type="ECO:0000313" key="1">
    <source>
        <dbReference type="EMBL" id="GER98754.1"/>
    </source>
</evidence>
<dbReference type="OrthoDB" id="3539899at2"/>
<name>A0A5M3VPP2_9ACTN</name>
<sequence length="95" mass="10916">MDVIHPQRVAWDTARVIVAASTADVYWWLSDMVGTYLGVMYQLKLAETRLHMLTEDALNAESGTWRVRLQDAMAERPELVRVLIDLTREISARMP</sequence>
<reference evidence="1 2" key="1">
    <citation type="submission" date="2019-10" db="EMBL/GenBank/DDBJ databases">
        <title>Whole genome shotgun sequence of Acrocarpospora corrugata NBRC 13972.</title>
        <authorList>
            <person name="Ichikawa N."/>
            <person name="Kimura A."/>
            <person name="Kitahashi Y."/>
            <person name="Komaki H."/>
            <person name="Oguchi A."/>
        </authorList>
    </citation>
    <scope>NUCLEOTIDE SEQUENCE [LARGE SCALE GENOMIC DNA]</scope>
    <source>
        <strain evidence="1 2">NBRC 13972</strain>
    </source>
</reference>
<proteinExistence type="predicted"/>
<accession>A0A5M3VPP2</accession>
<dbReference type="RefSeq" id="WP_155335174.1">
    <property type="nucleotide sequence ID" value="NZ_BAAABN010000078.1"/>
</dbReference>
<dbReference type="AlphaFoldDB" id="A0A5M3VPP2"/>
<protein>
    <submittedName>
        <fullName evidence="1">Uncharacterized protein</fullName>
    </submittedName>
</protein>
<dbReference type="Proteomes" id="UP000334990">
    <property type="component" value="Unassembled WGS sequence"/>
</dbReference>
<gene>
    <name evidence="1" type="ORF">Acor_08170</name>
</gene>
<dbReference type="EMBL" id="BLAD01000037">
    <property type="protein sequence ID" value="GER98754.1"/>
    <property type="molecule type" value="Genomic_DNA"/>
</dbReference>
<organism evidence="1 2">
    <name type="scientific">Acrocarpospora corrugata</name>
    <dbReference type="NCBI Taxonomy" id="35763"/>
    <lineage>
        <taxon>Bacteria</taxon>
        <taxon>Bacillati</taxon>
        <taxon>Actinomycetota</taxon>
        <taxon>Actinomycetes</taxon>
        <taxon>Streptosporangiales</taxon>
        <taxon>Streptosporangiaceae</taxon>
        <taxon>Acrocarpospora</taxon>
    </lineage>
</organism>
<evidence type="ECO:0000313" key="2">
    <source>
        <dbReference type="Proteomes" id="UP000334990"/>
    </source>
</evidence>
<comment type="caution">
    <text evidence="1">The sequence shown here is derived from an EMBL/GenBank/DDBJ whole genome shotgun (WGS) entry which is preliminary data.</text>
</comment>